<dbReference type="Pfam" id="PF02733">
    <property type="entry name" value="Dak1"/>
    <property type="match status" value="1"/>
</dbReference>
<dbReference type="GO" id="GO:0005829">
    <property type="term" value="C:cytosol"/>
    <property type="evidence" value="ECO:0007669"/>
    <property type="project" value="TreeGrafter"/>
</dbReference>
<keyword evidence="2" id="KW-0418">Kinase</keyword>
<evidence type="ECO:0000259" key="1">
    <source>
        <dbReference type="PROSITE" id="PS51481"/>
    </source>
</evidence>
<dbReference type="PANTHER" id="PTHR28629:SF4">
    <property type="entry name" value="TRIOKINASE_FMN CYCLASE"/>
    <property type="match status" value="1"/>
</dbReference>
<dbReference type="OrthoDB" id="1724672at2759"/>
<dbReference type="GO" id="GO:0004371">
    <property type="term" value="F:glycerone kinase activity"/>
    <property type="evidence" value="ECO:0007669"/>
    <property type="project" value="InterPro"/>
</dbReference>
<dbReference type="SUPFAM" id="SSF82549">
    <property type="entry name" value="DAK1/DegV-like"/>
    <property type="match status" value="1"/>
</dbReference>
<sequence>MTGTETFHLINHPAHVVHEALTGYSLHHPSLSYAPSHKLIYRSDLESFRTDHVTSIGFSGGGHEPMFAGFVGGNFLSAYVSGNIFASPTAAQILEAIRLCQPLGKGHPGTLIVCGNYTGDILNAGLAITRAQALGYKVRFVPVGDDVAVGRRKGGKVGRRGLSGHLIALKIACALAESGAELERVGSVMEETVKNIGTIGVSFDRVSLPTDSLAQLPLLPAHSVELGMGAHGEPGLQQLSPPPSPRDLIRNMLSLIADTSDEDRAFVPFQTPGDHVVLVLNSLGSTSDATLAKFAEMAKEDLQQRGMVVERVTLGPLVTSLKMSGFAITVWRLPGQLENALSRKEALALWDRHVDVVAWR</sequence>
<keyword evidence="3" id="KW-1185">Reference proteome</keyword>
<organism evidence="2 3">
    <name type="scientific">Saccharata proteae CBS 121410</name>
    <dbReference type="NCBI Taxonomy" id="1314787"/>
    <lineage>
        <taxon>Eukaryota</taxon>
        <taxon>Fungi</taxon>
        <taxon>Dikarya</taxon>
        <taxon>Ascomycota</taxon>
        <taxon>Pezizomycotina</taxon>
        <taxon>Dothideomycetes</taxon>
        <taxon>Dothideomycetes incertae sedis</taxon>
        <taxon>Botryosphaeriales</taxon>
        <taxon>Saccharataceae</taxon>
        <taxon>Saccharata</taxon>
    </lineage>
</organism>
<dbReference type="FunFam" id="3.40.50.10440:FF:000001">
    <property type="entry name" value="Dihydroxyacetone kinase, DhaK subunit"/>
    <property type="match status" value="1"/>
</dbReference>
<comment type="caution">
    <text evidence="2">The sequence shown here is derived from an EMBL/GenBank/DDBJ whole genome shotgun (WGS) entry which is preliminary data.</text>
</comment>
<dbReference type="PROSITE" id="PS51481">
    <property type="entry name" value="DHAK"/>
    <property type="match status" value="1"/>
</dbReference>
<dbReference type="EMBL" id="ML978711">
    <property type="protein sequence ID" value="KAF2091916.1"/>
    <property type="molecule type" value="Genomic_DNA"/>
</dbReference>
<dbReference type="Proteomes" id="UP000799776">
    <property type="component" value="Unassembled WGS sequence"/>
</dbReference>
<gene>
    <name evidence="2" type="ORF">K490DRAFT_70637</name>
</gene>
<feature type="domain" description="DhaK" evidence="1">
    <location>
        <begin position="12"/>
        <end position="359"/>
    </location>
</feature>
<name>A0A9P4LYT2_9PEZI</name>
<dbReference type="Gene3D" id="3.40.50.10440">
    <property type="entry name" value="Dihydroxyacetone kinase, domain 1"/>
    <property type="match status" value="1"/>
</dbReference>
<dbReference type="InterPro" id="IPR050861">
    <property type="entry name" value="Dihydroxyacetone_Kinase"/>
</dbReference>
<accession>A0A9P4LYT2</accession>
<dbReference type="Gene3D" id="3.30.1180.20">
    <property type="entry name" value="Dihydroxyacetone kinase, domain 2"/>
    <property type="match status" value="1"/>
</dbReference>
<dbReference type="PANTHER" id="PTHR28629">
    <property type="entry name" value="TRIOKINASE/FMN CYCLASE"/>
    <property type="match status" value="1"/>
</dbReference>
<dbReference type="GO" id="GO:0019563">
    <property type="term" value="P:glycerol catabolic process"/>
    <property type="evidence" value="ECO:0007669"/>
    <property type="project" value="TreeGrafter"/>
</dbReference>
<evidence type="ECO:0000313" key="2">
    <source>
        <dbReference type="EMBL" id="KAF2091916.1"/>
    </source>
</evidence>
<proteinExistence type="predicted"/>
<reference evidence="2" key="1">
    <citation type="journal article" date="2020" name="Stud. Mycol.">
        <title>101 Dothideomycetes genomes: a test case for predicting lifestyles and emergence of pathogens.</title>
        <authorList>
            <person name="Haridas S."/>
            <person name="Albert R."/>
            <person name="Binder M."/>
            <person name="Bloem J."/>
            <person name="Labutti K."/>
            <person name="Salamov A."/>
            <person name="Andreopoulos B."/>
            <person name="Baker S."/>
            <person name="Barry K."/>
            <person name="Bills G."/>
            <person name="Bluhm B."/>
            <person name="Cannon C."/>
            <person name="Castanera R."/>
            <person name="Culley D."/>
            <person name="Daum C."/>
            <person name="Ezra D."/>
            <person name="Gonzalez J."/>
            <person name="Henrissat B."/>
            <person name="Kuo A."/>
            <person name="Liang C."/>
            <person name="Lipzen A."/>
            <person name="Lutzoni F."/>
            <person name="Magnuson J."/>
            <person name="Mondo S."/>
            <person name="Nolan M."/>
            <person name="Ohm R."/>
            <person name="Pangilinan J."/>
            <person name="Park H.-J."/>
            <person name="Ramirez L."/>
            <person name="Alfaro M."/>
            <person name="Sun H."/>
            <person name="Tritt A."/>
            <person name="Yoshinaga Y."/>
            <person name="Zwiers L.-H."/>
            <person name="Turgeon B."/>
            <person name="Goodwin S."/>
            <person name="Spatafora J."/>
            <person name="Crous P."/>
            <person name="Grigoriev I."/>
        </authorList>
    </citation>
    <scope>NUCLEOTIDE SEQUENCE</scope>
    <source>
        <strain evidence="2">CBS 121410</strain>
    </source>
</reference>
<protein>
    <submittedName>
        <fullName evidence="2">Dak kinase</fullName>
    </submittedName>
</protein>
<evidence type="ECO:0000313" key="3">
    <source>
        <dbReference type="Proteomes" id="UP000799776"/>
    </source>
</evidence>
<keyword evidence="2" id="KW-0808">Transferase</keyword>
<dbReference type="AlphaFoldDB" id="A0A9P4LYT2"/>
<dbReference type="InterPro" id="IPR004006">
    <property type="entry name" value="DhaK_dom"/>
</dbReference>